<dbReference type="InterPro" id="IPR007630">
    <property type="entry name" value="RNA_pol_sigma70_r4"/>
</dbReference>
<feature type="region of interest" description="Disordered" evidence="6">
    <location>
        <begin position="456"/>
        <end position="475"/>
    </location>
</feature>
<evidence type="ECO:0000256" key="4">
    <source>
        <dbReference type="ARBA" id="ARBA00023163"/>
    </source>
</evidence>
<comment type="similarity">
    <text evidence="5">Belongs to the sigma-70 factor family. RpoD/SigA subfamily.</text>
</comment>
<dbReference type="FunFam" id="1.10.601.10:FF:000001">
    <property type="entry name" value="RNA polymerase sigma factor SigA"/>
    <property type="match status" value="1"/>
</dbReference>
<reference evidence="9 10" key="1">
    <citation type="journal article" date="2017" name="BMC Genomics">
        <title>Comparative genomic and phylogenomic analyses of the Bifidobacteriaceae family.</title>
        <authorList>
            <person name="Lugli G.A."/>
            <person name="Milani C."/>
            <person name="Turroni F."/>
            <person name="Duranti S."/>
            <person name="Mancabelli L."/>
            <person name="Mangifesta M."/>
            <person name="Ferrario C."/>
            <person name="Modesto M."/>
            <person name="Mattarelli P."/>
            <person name="Jiri K."/>
            <person name="van Sinderen D."/>
            <person name="Ventura M."/>
        </authorList>
    </citation>
    <scope>NUCLEOTIDE SEQUENCE [LARGE SCALE GENOMIC DNA]</scope>
    <source>
        <strain evidence="9 10">DSM 100196</strain>
    </source>
</reference>
<dbReference type="OrthoDB" id="9809557at2"/>
<dbReference type="PANTHER" id="PTHR30603">
    <property type="entry name" value="RNA POLYMERASE SIGMA FACTOR RPO"/>
    <property type="match status" value="1"/>
</dbReference>
<keyword evidence="5" id="KW-0963">Cytoplasm</keyword>
<feature type="region of interest" description="Sigma-70 factor domain-2" evidence="5">
    <location>
        <begin position="241"/>
        <end position="311"/>
    </location>
</feature>
<keyword evidence="1 5" id="KW-0805">Transcription regulation</keyword>
<evidence type="ECO:0000256" key="1">
    <source>
        <dbReference type="ARBA" id="ARBA00023015"/>
    </source>
</evidence>
<evidence type="ECO:0000313" key="9">
    <source>
        <dbReference type="EMBL" id="OZG58553.1"/>
    </source>
</evidence>
<feature type="short sequence motif" description="Interaction with polymerase core subunit RpoC" evidence="5">
    <location>
        <begin position="265"/>
        <end position="268"/>
    </location>
</feature>
<dbReference type="NCBIfam" id="NF005920">
    <property type="entry name" value="PRK07921.1"/>
    <property type="match status" value="1"/>
</dbReference>
<dbReference type="HAMAP" id="MF_00963">
    <property type="entry name" value="Sigma70_RpoD_SigA"/>
    <property type="match status" value="1"/>
</dbReference>
<dbReference type="PROSITE" id="PS00715">
    <property type="entry name" value="SIGMA70_1"/>
    <property type="match status" value="1"/>
</dbReference>
<gene>
    <name evidence="5" type="primary">sigA</name>
    <name evidence="9" type="ORF">BMYO_1629</name>
</gene>
<keyword evidence="10" id="KW-1185">Reference proteome</keyword>
<dbReference type="PANTHER" id="PTHR30603:SF59">
    <property type="entry name" value="RNA POLYMERASE PRINCIPAL SIGMA FACTOR HRDA"/>
    <property type="match status" value="1"/>
</dbReference>
<dbReference type="PRINTS" id="PR00046">
    <property type="entry name" value="SIGMA70FCT"/>
</dbReference>
<evidence type="ECO:0000256" key="5">
    <source>
        <dbReference type="HAMAP-Rule" id="MF_00963"/>
    </source>
</evidence>
<dbReference type="InterPro" id="IPR012760">
    <property type="entry name" value="RNA_pol_sigma_RpoD_C"/>
</dbReference>
<evidence type="ECO:0000259" key="8">
    <source>
        <dbReference type="PROSITE" id="PS00716"/>
    </source>
</evidence>
<evidence type="ECO:0000259" key="7">
    <source>
        <dbReference type="PROSITE" id="PS00715"/>
    </source>
</evidence>
<dbReference type="Gene3D" id="1.10.601.10">
    <property type="entry name" value="RNA Polymerase Primary Sigma Factor"/>
    <property type="match status" value="2"/>
</dbReference>
<dbReference type="Pfam" id="PF04545">
    <property type="entry name" value="Sigma70_r4"/>
    <property type="match status" value="1"/>
</dbReference>
<dbReference type="FunFam" id="1.10.10.10:FF:000002">
    <property type="entry name" value="RNA polymerase sigma factor SigA"/>
    <property type="match status" value="1"/>
</dbReference>
<dbReference type="FunFam" id="1.10.10.10:FF:000004">
    <property type="entry name" value="RNA polymerase sigma factor SigA"/>
    <property type="match status" value="1"/>
</dbReference>
<proteinExistence type="inferred from homology"/>
<comment type="caution">
    <text evidence="9">The sequence shown here is derived from an EMBL/GenBank/DDBJ whole genome shotgun (WGS) entry which is preliminary data.</text>
</comment>
<keyword evidence="3 5" id="KW-0238">DNA-binding</keyword>
<sequence>MATKETTATKQATDSSEDTEKKASSKTTTRKTGARKTTRSAKTETKGPARKTTRKTAAKNTAEDEVKDEKSQLDDDLDEDEDDVDADLDVDDLDEDVDDVDAEDDDLAEEEDEQDDDLEDEDVDDEDEEESKPKTPEVPKEKGAYVVSDTDDEDENIIPAGNPKRRVISAGATADPVKDYLKQIGRVSLLNAEQEVDLSERIEAGLYAQHLLDTESDKMDFKRKRELKWAAADGKKAKDHLLEANLRLVVSLAKRYTGRGMLFLDLIQEGNLGLIRAVEKFDWKKGFKFSTYATWWIRQAITRAMADQARTIRVPVHMVEVINKLSRVQRQMLQDLGREPTPDELARELDMPVEKVQEVQKYGREPISLHTPLGEDGDSEFGDLIEDTDAIAPSDAVAFSLLQEQFKQVLETLSPREAGVIKMRYGLEDGQPKTLDDIGRVYGVTRERIRQIESKTMSKLRHPSRSQTLRDFLDQ</sequence>
<feature type="compositionally biased region" description="Basic residues" evidence="6">
    <location>
        <begin position="28"/>
        <end position="39"/>
    </location>
</feature>
<dbReference type="GO" id="GO:0005737">
    <property type="term" value="C:cytoplasm"/>
    <property type="evidence" value="ECO:0007669"/>
    <property type="project" value="UniProtKB-SubCell"/>
</dbReference>
<dbReference type="InterPro" id="IPR050239">
    <property type="entry name" value="Sigma-70_RNA_pol_init_factors"/>
</dbReference>
<dbReference type="NCBIfam" id="TIGR02393">
    <property type="entry name" value="RpoD_Cterm"/>
    <property type="match status" value="1"/>
</dbReference>
<feature type="region of interest" description="Sigma-70 factor domain-3" evidence="5">
    <location>
        <begin position="320"/>
        <end position="396"/>
    </location>
</feature>
<comment type="subunit">
    <text evidence="5">Interacts transiently with the RNA polymerase catalytic core.</text>
</comment>
<dbReference type="GO" id="GO:0003677">
    <property type="term" value="F:DNA binding"/>
    <property type="evidence" value="ECO:0007669"/>
    <property type="project" value="UniProtKB-UniRule"/>
</dbReference>
<dbReference type="CDD" id="cd06171">
    <property type="entry name" value="Sigma70_r4"/>
    <property type="match status" value="1"/>
</dbReference>
<feature type="compositionally biased region" description="Basic and acidic residues" evidence="6">
    <location>
        <begin position="61"/>
        <end position="73"/>
    </location>
</feature>
<comment type="function">
    <text evidence="5">Sigma factors are initiation factors that promote the attachment of RNA polymerase to specific initiation sites and are then released. This sigma factor is the primary sigma factor during exponential growth.</text>
</comment>
<dbReference type="Proteomes" id="UP000216871">
    <property type="component" value="Unassembled WGS sequence"/>
</dbReference>
<dbReference type="NCBIfam" id="TIGR02937">
    <property type="entry name" value="sigma70-ECF"/>
    <property type="match status" value="1"/>
</dbReference>
<keyword evidence="4 5" id="KW-0804">Transcription</keyword>
<dbReference type="PROSITE" id="PS00716">
    <property type="entry name" value="SIGMA70_2"/>
    <property type="match status" value="1"/>
</dbReference>
<dbReference type="EMBL" id="MWWW01000020">
    <property type="protein sequence ID" value="OZG58553.1"/>
    <property type="molecule type" value="Genomic_DNA"/>
</dbReference>
<dbReference type="InterPro" id="IPR013324">
    <property type="entry name" value="RNA_pol_sigma_r3/r4-like"/>
</dbReference>
<dbReference type="Gene3D" id="1.10.10.10">
    <property type="entry name" value="Winged helix-like DNA-binding domain superfamily/Winged helix DNA-binding domain"/>
    <property type="match status" value="2"/>
</dbReference>
<dbReference type="Pfam" id="PF04539">
    <property type="entry name" value="Sigma70_r3"/>
    <property type="match status" value="1"/>
</dbReference>
<dbReference type="RefSeq" id="WP_094668056.1">
    <property type="nucleotide sequence ID" value="NZ_MWWW01000020.1"/>
</dbReference>
<dbReference type="SUPFAM" id="SSF88659">
    <property type="entry name" value="Sigma3 and sigma4 domains of RNA polymerase sigma factors"/>
    <property type="match status" value="2"/>
</dbReference>
<feature type="compositionally biased region" description="Acidic residues" evidence="6">
    <location>
        <begin position="74"/>
        <end position="130"/>
    </location>
</feature>
<feature type="region of interest" description="Disordered" evidence="6">
    <location>
        <begin position="1"/>
        <end position="145"/>
    </location>
</feature>
<name>A0A261FHV2_9BIFI</name>
<keyword evidence="2 5" id="KW-0731">Sigma factor</keyword>
<evidence type="ECO:0000256" key="6">
    <source>
        <dbReference type="SAM" id="MobiDB-lite"/>
    </source>
</evidence>
<feature type="region of interest" description="Sigma-70 factor domain-4" evidence="5">
    <location>
        <begin position="409"/>
        <end position="462"/>
    </location>
</feature>
<organism evidence="9 10">
    <name type="scientific">Bifidobacterium myosotis</name>
    <dbReference type="NCBI Taxonomy" id="1630166"/>
    <lineage>
        <taxon>Bacteria</taxon>
        <taxon>Bacillati</taxon>
        <taxon>Actinomycetota</taxon>
        <taxon>Actinomycetes</taxon>
        <taxon>Bifidobacteriales</taxon>
        <taxon>Bifidobacteriaceae</taxon>
        <taxon>Bifidobacterium</taxon>
    </lineage>
</organism>
<comment type="subcellular location">
    <subcellularLocation>
        <location evidence="5">Cytoplasm</location>
    </subcellularLocation>
</comment>
<dbReference type="NCBIfam" id="NF004561">
    <property type="entry name" value="PRK05901.1-3"/>
    <property type="match status" value="1"/>
</dbReference>
<accession>A0A261FHV2</accession>
<dbReference type="InterPro" id="IPR014284">
    <property type="entry name" value="RNA_pol_sigma-70_dom"/>
</dbReference>
<dbReference type="InterPro" id="IPR013325">
    <property type="entry name" value="RNA_pol_sigma_r2"/>
</dbReference>
<feature type="compositionally biased region" description="Basic and acidic residues" evidence="6">
    <location>
        <begin position="131"/>
        <end position="143"/>
    </location>
</feature>
<dbReference type="GO" id="GO:0006352">
    <property type="term" value="P:DNA-templated transcription initiation"/>
    <property type="evidence" value="ECO:0007669"/>
    <property type="project" value="UniProtKB-UniRule"/>
</dbReference>
<dbReference type="Pfam" id="PF00140">
    <property type="entry name" value="Sigma70_r1_2"/>
    <property type="match status" value="1"/>
</dbReference>
<feature type="compositionally biased region" description="Low complexity" evidence="6">
    <location>
        <begin position="1"/>
        <end position="13"/>
    </location>
</feature>
<dbReference type="InterPro" id="IPR036388">
    <property type="entry name" value="WH-like_DNA-bd_sf"/>
</dbReference>
<evidence type="ECO:0000256" key="3">
    <source>
        <dbReference type="ARBA" id="ARBA00023125"/>
    </source>
</evidence>
<dbReference type="GO" id="GO:0016987">
    <property type="term" value="F:sigma factor activity"/>
    <property type="evidence" value="ECO:0007669"/>
    <property type="project" value="UniProtKB-UniRule"/>
</dbReference>
<dbReference type="Pfam" id="PF04542">
    <property type="entry name" value="Sigma70_r2"/>
    <property type="match status" value="1"/>
</dbReference>
<evidence type="ECO:0000256" key="2">
    <source>
        <dbReference type="ARBA" id="ARBA00023082"/>
    </source>
</evidence>
<protein>
    <recommendedName>
        <fullName evidence="5">RNA polymerase sigma factor SigA</fullName>
    </recommendedName>
</protein>
<feature type="compositionally biased region" description="Basic residues" evidence="6">
    <location>
        <begin position="48"/>
        <end position="57"/>
    </location>
</feature>
<dbReference type="SUPFAM" id="SSF88946">
    <property type="entry name" value="Sigma2 domain of RNA polymerase sigma factors"/>
    <property type="match status" value="1"/>
</dbReference>
<feature type="domain" description="RNA polymerase sigma-70" evidence="7">
    <location>
        <begin position="265"/>
        <end position="278"/>
    </location>
</feature>
<feature type="DNA-binding region" description="H-T-H motif" evidence="5">
    <location>
        <begin position="435"/>
        <end position="454"/>
    </location>
</feature>
<dbReference type="InterPro" id="IPR028630">
    <property type="entry name" value="Sigma70_RpoD"/>
</dbReference>
<feature type="domain" description="RNA polymerase sigma-70" evidence="8">
    <location>
        <begin position="434"/>
        <end position="460"/>
    </location>
</feature>
<dbReference type="InterPro" id="IPR009042">
    <property type="entry name" value="RNA_pol_sigma70_r1_2"/>
</dbReference>
<dbReference type="AlphaFoldDB" id="A0A261FHV2"/>
<dbReference type="InterPro" id="IPR007627">
    <property type="entry name" value="RNA_pol_sigma70_r2"/>
</dbReference>
<dbReference type="InterPro" id="IPR007624">
    <property type="entry name" value="RNA_pol_sigma70_r3"/>
</dbReference>
<dbReference type="InterPro" id="IPR000943">
    <property type="entry name" value="RNA_pol_sigma70"/>
</dbReference>
<evidence type="ECO:0000313" key="10">
    <source>
        <dbReference type="Proteomes" id="UP000216871"/>
    </source>
</evidence>